<evidence type="ECO:0000313" key="1">
    <source>
        <dbReference type="EMBL" id="KKL69513.1"/>
    </source>
</evidence>
<name>A0A0F9E674_9ZZZZ</name>
<accession>A0A0F9E674</accession>
<sequence>MKIERTPPKVLGYELETEVDWKSWAMTLATLLDRIELESDKPETVRKLCHMRFEVAKSHGATIVFEGPISGLEQ</sequence>
<reference evidence="1" key="1">
    <citation type="journal article" date="2015" name="Nature">
        <title>Complex archaea that bridge the gap between prokaryotes and eukaryotes.</title>
        <authorList>
            <person name="Spang A."/>
            <person name="Saw J.H."/>
            <person name="Jorgensen S.L."/>
            <person name="Zaremba-Niedzwiedzka K."/>
            <person name="Martijn J."/>
            <person name="Lind A.E."/>
            <person name="van Eijk R."/>
            <person name="Schleper C."/>
            <person name="Guy L."/>
            <person name="Ettema T.J."/>
        </authorList>
    </citation>
    <scope>NUCLEOTIDE SEQUENCE</scope>
</reference>
<gene>
    <name evidence="1" type="ORF">LCGC14_2114230</name>
</gene>
<proteinExistence type="predicted"/>
<protein>
    <submittedName>
        <fullName evidence="1">Uncharacterized protein</fullName>
    </submittedName>
</protein>
<organism evidence="1">
    <name type="scientific">marine sediment metagenome</name>
    <dbReference type="NCBI Taxonomy" id="412755"/>
    <lineage>
        <taxon>unclassified sequences</taxon>
        <taxon>metagenomes</taxon>
        <taxon>ecological metagenomes</taxon>
    </lineage>
</organism>
<comment type="caution">
    <text evidence="1">The sequence shown here is derived from an EMBL/GenBank/DDBJ whole genome shotgun (WGS) entry which is preliminary data.</text>
</comment>
<dbReference type="AlphaFoldDB" id="A0A0F9E674"/>
<dbReference type="EMBL" id="LAZR01026189">
    <property type="protein sequence ID" value="KKL69513.1"/>
    <property type="molecule type" value="Genomic_DNA"/>
</dbReference>